<dbReference type="InterPro" id="IPR001926">
    <property type="entry name" value="TrpB-like_PALP"/>
</dbReference>
<dbReference type="Gene3D" id="3.40.50.1100">
    <property type="match status" value="2"/>
</dbReference>
<keyword evidence="4" id="KW-0663">Pyridoxal phosphate</keyword>
<comment type="cofactor">
    <cofactor evidence="1">
        <name>pyridoxal 5'-phosphate</name>
        <dbReference type="ChEBI" id="CHEBI:597326"/>
    </cofactor>
</comment>
<evidence type="ECO:0000256" key="2">
    <source>
        <dbReference type="ARBA" id="ARBA00011738"/>
    </source>
</evidence>
<dbReference type="InterPro" id="IPR050214">
    <property type="entry name" value="Cys_Synth/Cystath_Beta-Synth"/>
</dbReference>
<evidence type="ECO:0000313" key="7">
    <source>
        <dbReference type="Proteomes" id="UP001165143"/>
    </source>
</evidence>
<evidence type="ECO:0000256" key="4">
    <source>
        <dbReference type="ARBA" id="ARBA00022898"/>
    </source>
</evidence>
<gene>
    <name evidence="6" type="primary">cysK</name>
    <name evidence="6" type="ORF">Kpho01_00190</name>
</gene>
<dbReference type="GO" id="GO:0016740">
    <property type="term" value="F:transferase activity"/>
    <property type="evidence" value="ECO:0007669"/>
    <property type="project" value="UniProtKB-KW"/>
</dbReference>
<proteinExistence type="predicted"/>
<dbReference type="InterPro" id="IPR036052">
    <property type="entry name" value="TrpB-like_PALP_sf"/>
</dbReference>
<dbReference type="OrthoDB" id="5176350at2"/>
<dbReference type="CDD" id="cd01561">
    <property type="entry name" value="CBS_like"/>
    <property type="match status" value="1"/>
</dbReference>
<comment type="subunit">
    <text evidence="2">Homodimer.</text>
</comment>
<comment type="caution">
    <text evidence="6">The sequence shown here is derived from an EMBL/GenBank/DDBJ whole genome shotgun (WGS) entry which is preliminary data.</text>
</comment>
<keyword evidence="3" id="KW-0808">Transferase</keyword>
<protein>
    <submittedName>
        <fullName evidence="6">2,3-diaminopropionate biosynthesis protein SbnA</fullName>
    </submittedName>
</protein>
<dbReference type="SUPFAM" id="SSF53686">
    <property type="entry name" value="Tryptophan synthase beta subunit-like PLP-dependent enzymes"/>
    <property type="match status" value="1"/>
</dbReference>
<dbReference type="Proteomes" id="UP001165143">
    <property type="component" value="Unassembled WGS sequence"/>
</dbReference>
<evidence type="ECO:0000313" key="6">
    <source>
        <dbReference type="EMBL" id="GLW52008.1"/>
    </source>
</evidence>
<feature type="domain" description="Tryptophan synthase beta chain-like PALP" evidence="5">
    <location>
        <begin position="24"/>
        <end position="289"/>
    </location>
</feature>
<organism evidence="6 7">
    <name type="scientific">Kitasatospora phosalacinea</name>
    <dbReference type="NCBI Taxonomy" id="2065"/>
    <lineage>
        <taxon>Bacteria</taxon>
        <taxon>Bacillati</taxon>
        <taxon>Actinomycetota</taxon>
        <taxon>Actinomycetes</taxon>
        <taxon>Kitasatosporales</taxon>
        <taxon>Streptomycetaceae</taxon>
        <taxon>Kitasatospora</taxon>
    </lineage>
</organism>
<evidence type="ECO:0000256" key="3">
    <source>
        <dbReference type="ARBA" id="ARBA00022679"/>
    </source>
</evidence>
<dbReference type="PANTHER" id="PTHR10314">
    <property type="entry name" value="CYSTATHIONINE BETA-SYNTHASE"/>
    <property type="match status" value="1"/>
</dbReference>
<dbReference type="AlphaFoldDB" id="A0A9W6PBN2"/>
<dbReference type="GO" id="GO:1901605">
    <property type="term" value="P:alpha-amino acid metabolic process"/>
    <property type="evidence" value="ECO:0007669"/>
    <property type="project" value="UniProtKB-ARBA"/>
</dbReference>
<dbReference type="InterPro" id="IPR023927">
    <property type="entry name" value="SbnA"/>
</dbReference>
<name>A0A9W6PBN2_9ACTN</name>
<sequence>MLPESIAHRSLSSLFVVVQGIAPCPVRLKLEGLNAAGSIKLKTALQMVIDLEEAGGVAPGARFVESSSGNLGVALALICAERGYRFTCVTDPNAAPSTVAKMRALGAEVITVEERDATGNYLGTRIDLVQRLCAEDPGLIWLNQYANQSNWRAHYRMTGPEILAAAPRVDCLVVGTGTTGTLMGLARYFREHSPETLLVGVDSMGSVTFGGASGKRWIPGLGTSRKPPMADASLVDEVLMVDEADAVRMCRTLAQRGLTVGGSTGAVLQGVRYLADRFTEDSVVVALSPDMGDKYLDTIYSDDWVRSKFPSAFRALPAMLAAESGRVRVGVDFRSDAANPRAERQDLIA</sequence>
<dbReference type="NCBIfam" id="TIGR03945">
    <property type="entry name" value="PLP_SbnA_fam"/>
    <property type="match status" value="1"/>
</dbReference>
<evidence type="ECO:0000259" key="5">
    <source>
        <dbReference type="Pfam" id="PF00291"/>
    </source>
</evidence>
<dbReference type="Pfam" id="PF00291">
    <property type="entry name" value="PALP"/>
    <property type="match status" value="1"/>
</dbReference>
<evidence type="ECO:0000256" key="1">
    <source>
        <dbReference type="ARBA" id="ARBA00001933"/>
    </source>
</evidence>
<reference evidence="6" key="1">
    <citation type="submission" date="2023-02" db="EMBL/GenBank/DDBJ databases">
        <title>Kitasatospora phosalacinea NBRC 14362.</title>
        <authorList>
            <person name="Ichikawa N."/>
            <person name="Sato H."/>
            <person name="Tonouchi N."/>
        </authorList>
    </citation>
    <scope>NUCLEOTIDE SEQUENCE</scope>
    <source>
        <strain evidence="6">NBRC 14362</strain>
    </source>
</reference>
<accession>A0A9W6PBN2</accession>
<dbReference type="EMBL" id="BSRX01000001">
    <property type="protein sequence ID" value="GLW52008.1"/>
    <property type="molecule type" value="Genomic_DNA"/>
</dbReference>